<gene>
    <name evidence="2" type="ORF">AKJ09_04042</name>
</gene>
<evidence type="ECO:0000313" key="2">
    <source>
        <dbReference type="EMBL" id="AKU97378.1"/>
    </source>
</evidence>
<keyword evidence="3" id="KW-1185">Reference proteome</keyword>
<name>A0A0K1PV16_9BACT</name>
<evidence type="ECO:0000256" key="1">
    <source>
        <dbReference type="SAM" id="MobiDB-lite"/>
    </source>
</evidence>
<protein>
    <submittedName>
        <fullName evidence="2">Uncharacterized protein</fullName>
    </submittedName>
</protein>
<dbReference type="KEGG" id="llu:AKJ09_04042"/>
<reference evidence="2 3" key="1">
    <citation type="submission" date="2015-08" db="EMBL/GenBank/DDBJ databases">
        <authorList>
            <person name="Babu N.S."/>
            <person name="Beckwith C.J."/>
            <person name="Beseler K.G."/>
            <person name="Brison A."/>
            <person name="Carone J.V."/>
            <person name="Caskin T.P."/>
            <person name="Diamond M."/>
            <person name="Durham M.E."/>
            <person name="Foxe J.M."/>
            <person name="Go M."/>
            <person name="Henderson B.A."/>
            <person name="Jones I.B."/>
            <person name="McGettigan J.A."/>
            <person name="Micheletti S.J."/>
            <person name="Nasrallah M.E."/>
            <person name="Ortiz D."/>
            <person name="Piller C.R."/>
            <person name="Privatt S.R."/>
            <person name="Schneider S.L."/>
            <person name="Sharp S."/>
            <person name="Smith T.C."/>
            <person name="Stanton J.D."/>
            <person name="Ullery H.E."/>
            <person name="Wilson R.J."/>
            <person name="Serrano M.G."/>
            <person name="Buck G."/>
            <person name="Lee V."/>
            <person name="Wang Y."/>
            <person name="Carvalho R."/>
            <person name="Voegtly L."/>
            <person name="Shi R."/>
            <person name="Duckworth R."/>
            <person name="Johnson A."/>
            <person name="Loviza R."/>
            <person name="Walstead R."/>
            <person name="Shah Z."/>
            <person name="Kiflezghi M."/>
            <person name="Wade K."/>
            <person name="Ball S.L."/>
            <person name="Bradley K.W."/>
            <person name="Asai D.J."/>
            <person name="Bowman C.A."/>
            <person name="Russell D.A."/>
            <person name="Pope W.H."/>
            <person name="Jacobs-Sera D."/>
            <person name="Hendrix R.W."/>
            <person name="Hatfull G.F."/>
        </authorList>
    </citation>
    <scope>NUCLEOTIDE SEQUENCE [LARGE SCALE GENOMIC DNA]</scope>
    <source>
        <strain evidence="2 3">DSM 27648</strain>
    </source>
</reference>
<dbReference type="STRING" id="1391654.AKJ09_04042"/>
<sequence>MGPGAIRPAGDFVALDPRSASCDLRQHRHSRDDATLTMANTGDDENRDEPRRTMSEAIDRLPIIKVWNQILVPLQGQITDAVAERLLELDMAGVQTSLTLEEAFASLGIGRLNKETTKSFAELLAGAGSAG</sequence>
<evidence type="ECO:0000313" key="3">
    <source>
        <dbReference type="Proteomes" id="UP000064967"/>
    </source>
</evidence>
<organism evidence="2 3">
    <name type="scientific">Labilithrix luteola</name>
    <dbReference type="NCBI Taxonomy" id="1391654"/>
    <lineage>
        <taxon>Bacteria</taxon>
        <taxon>Pseudomonadati</taxon>
        <taxon>Myxococcota</taxon>
        <taxon>Polyangia</taxon>
        <taxon>Polyangiales</taxon>
        <taxon>Labilitrichaceae</taxon>
        <taxon>Labilithrix</taxon>
    </lineage>
</organism>
<proteinExistence type="predicted"/>
<dbReference type="AlphaFoldDB" id="A0A0K1PV16"/>
<dbReference type="Proteomes" id="UP000064967">
    <property type="component" value="Chromosome"/>
</dbReference>
<feature type="region of interest" description="Disordered" evidence="1">
    <location>
        <begin position="23"/>
        <end position="51"/>
    </location>
</feature>
<accession>A0A0K1PV16</accession>
<dbReference type="EMBL" id="CP012333">
    <property type="protein sequence ID" value="AKU97378.1"/>
    <property type="molecule type" value="Genomic_DNA"/>
</dbReference>